<feature type="compositionally biased region" description="Low complexity" evidence="1">
    <location>
        <begin position="178"/>
        <end position="201"/>
    </location>
</feature>
<protein>
    <recommendedName>
        <fullName evidence="2">Heme NO-binding domain-containing protein</fullName>
    </recommendedName>
</protein>
<feature type="compositionally biased region" description="Basic residues" evidence="1">
    <location>
        <begin position="443"/>
        <end position="453"/>
    </location>
</feature>
<dbReference type="SUPFAM" id="SSF111126">
    <property type="entry name" value="Ligand-binding domain in the NO signalling and Golgi transport"/>
    <property type="match status" value="1"/>
</dbReference>
<feature type="compositionally biased region" description="Low complexity" evidence="1">
    <location>
        <begin position="282"/>
        <end position="294"/>
    </location>
</feature>
<feature type="region of interest" description="Disordered" evidence="1">
    <location>
        <begin position="692"/>
        <end position="723"/>
    </location>
</feature>
<dbReference type="Gene3D" id="3.90.1520.10">
    <property type="entry name" value="H-NOX domain"/>
    <property type="match status" value="1"/>
</dbReference>
<accession>A0A7M7Q8B1</accession>
<evidence type="ECO:0000256" key="1">
    <source>
        <dbReference type="SAM" id="MobiDB-lite"/>
    </source>
</evidence>
<feature type="compositionally biased region" description="Basic and acidic residues" evidence="1">
    <location>
        <begin position="84"/>
        <end position="102"/>
    </location>
</feature>
<dbReference type="AlphaFoldDB" id="A0A7M7Q8B1"/>
<feature type="region of interest" description="Disordered" evidence="1">
    <location>
        <begin position="62"/>
        <end position="130"/>
    </location>
</feature>
<proteinExistence type="predicted"/>
<gene>
    <name evidence="3" type="primary">100121755</name>
</gene>
<evidence type="ECO:0000259" key="2">
    <source>
        <dbReference type="Pfam" id="PF07700"/>
    </source>
</evidence>
<dbReference type="GO" id="GO:0020037">
    <property type="term" value="F:heme binding"/>
    <property type="evidence" value="ECO:0007669"/>
    <property type="project" value="InterPro"/>
</dbReference>
<feature type="domain" description="Heme NO-binding" evidence="2">
    <location>
        <begin position="2"/>
        <end position="57"/>
    </location>
</feature>
<reference evidence="3" key="1">
    <citation type="submission" date="2021-01" db="UniProtKB">
        <authorList>
            <consortium name="EnsemblMetazoa"/>
        </authorList>
    </citation>
    <scope>IDENTIFICATION</scope>
</reference>
<evidence type="ECO:0000313" key="3">
    <source>
        <dbReference type="EnsemblMetazoa" id="XP_031783423"/>
    </source>
</evidence>
<feature type="region of interest" description="Disordered" evidence="1">
    <location>
        <begin position="469"/>
        <end position="488"/>
    </location>
</feature>
<feature type="region of interest" description="Disordered" evidence="1">
    <location>
        <begin position="735"/>
        <end position="760"/>
    </location>
</feature>
<dbReference type="InterPro" id="IPR024096">
    <property type="entry name" value="NO_sig/Golgi_transp_ligand-bd"/>
</dbReference>
<dbReference type="Proteomes" id="UP000002358">
    <property type="component" value="Chromosome 3"/>
</dbReference>
<organism evidence="3 4">
    <name type="scientific">Nasonia vitripennis</name>
    <name type="common">Parasitic wasp</name>
    <dbReference type="NCBI Taxonomy" id="7425"/>
    <lineage>
        <taxon>Eukaryota</taxon>
        <taxon>Metazoa</taxon>
        <taxon>Ecdysozoa</taxon>
        <taxon>Arthropoda</taxon>
        <taxon>Hexapoda</taxon>
        <taxon>Insecta</taxon>
        <taxon>Pterygota</taxon>
        <taxon>Neoptera</taxon>
        <taxon>Endopterygota</taxon>
        <taxon>Hymenoptera</taxon>
        <taxon>Apocrita</taxon>
        <taxon>Proctotrupomorpha</taxon>
        <taxon>Chalcidoidea</taxon>
        <taxon>Pteromalidae</taxon>
        <taxon>Pteromalinae</taxon>
        <taxon>Nasonia</taxon>
    </lineage>
</organism>
<dbReference type="Pfam" id="PF07700">
    <property type="entry name" value="HNOB"/>
    <property type="match status" value="1"/>
</dbReference>
<sequence length="826" mass="91109">MYGLILENMAEYIRQVYGEDRWEEIRRQAAVEQPSFSVHQVYPENLIPRLAKKAIQKQTPGLRLLHDGPDPGGGPALLPQGAQDRARPRGDTLRHGPRDLPADLRQPGVHPRLAGHDARGEAPADRRLGPLRDLSVLHRLRLRHDRQEHRQLAHGHPAGPHRQEDHPPVRPRQAAHSVQVPVDPQPDQQHLRAGLRGAGARRAAERAAQERPAAQPRDRLAGGPHPPAQGPDDLHGQLEDDDVPRHAGHARPARPRRRRALHQRPLAPRLQQGPHARRDAAVGRAEAGPRPGAAQEQEARGVDAQARRGDEAHRRAALPDDTEAGGRPAPERREPDRHVRDVRQRLDPLLRRGHLHRDLQSHHPHGGRLDAQRNVLALRHSHGAKPRVQGRDDRRRVHGGVGGAGQAERPRRAGLRHGAGHARGHNRPDGPLDRPAPADPHRHPQRGRGRRDRRPQDAPLLPLRRLGQHGLAHGGDQRGHADPHLPVDQGAALGRLQGHRARRDTGQGQGHHEDLLAGEARVPLAPVDQEHLDPGAAPVAQLARPAAIILAERRRGATRRQDALLAEPALPGPAAAHTDRPADRRLGIQLRPPLRRGATHLLAHHLPGRRPALGRQLAHQESARERAALQLAGRRLDELLPEPDGRPAGLAHLRHGAALSAAPGQRFLAPALEAAAAAAPAAAAVRRGAHLLHPSRPAQPPPPPRLPPPAAPDDDDHDHDHDHDHDLLRQLLRQQQRRGGGQALPRQRQRQQPLAAPADARRAALLSGLRHPQGRRPRRQVQEPERRLHHQLNVLSLCIDRASRVLVRKLFRLATHTAMKMQLVRS</sequence>
<dbReference type="InterPro" id="IPR038158">
    <property type="entry name" value="H-NOX_domain_sf"/>
</dbReference>
<keyword evidence="4" id="KW-1185">Reference proteome</keyword>
<feature type="compositionally biased region" description="Basic residues" evidence="1">
    <location>
        <begin position="412"/>
        <end position="425"/>
    </location>
</feature>
<name>A0A7M7Q8B1_NASVI</name>
<feature type="region of interest" description="Disordered" evidence="1">
    <location>
        <begin position="148"/>
        <end position="368"/>
    </location>
</feature>
<evidence type="ECO:0000313" key="4">
    <source>
        <dbReference type="Proteomes" id="UP000002358"/>
    </source>
</evidence>
<feature type="compositionally biased region" description="Basic and acidic residues" evidence="1">
    <location>
        <begin position="297"/>
        <end position="318"/>
    </location>
</feature>
<feature type="region of interest" description="Disordered" evidence="1">
    <location>
        <begin position="381"/>
        <end position="460"/>
    </location>
</feature>
<feature type="region of interest" description="Disordered" evidence="1">
    <location>
        <begin position="766"/>
        <end position="785"/>
    </location>
</feature>
<feature type="compositionally biased region" description="Low complexity" evidence="1">
    <location>
        <begin position="743"/>
        <end position="760"/>
    </location>
</feature>
<feature type="compositionally biased region" description="Pro residues" evidence="1">
    <location>
        <begin position="697"/>
        <end position="711"/>
    </location>
</feature>
<dbReference type="InterPro" id="IPR011644">
    <property type="entry name" value="Heme_NO-bd"/>
</dbReference>
<feature type="compositionally biased region" description="Basic and acidic residues" evidence="1">
    <location>
        <begin position="475"/>
        <end position="485"/>
    </location>
</feature>
<dbReference type="EnsemblMetazoa" id="XM_031927563">
    <property type="protein sequence ID" value="XP_031783423"/>
    <property type="gene ID" value="LOC100121755"/>
</dbReference>
<feature type="compositionally biased region" description="Basic residues" evidence="1">
    <location>
        <begin position="246"/>
        <end position="262"/>
    </location>
</feature>
<feature type="compositionally biased region" description="Basic and acidic residues" evidence="1">
    <location>
        <begin position="329"/>
        <end position="368"/>
    </location>
</feature>
<dbReference type="OrthoDB" id="6127067at2759"/>
<feature type="compositionally biased region" description="Basic and acidic residues" evidence="1">
    <location>
        <begin position="114"/>
        <end position="130"/>
    </location>
</feature>